<dbReference type="Gene3D" id="3.30.450.180">
    <property type="match status" value="1"/>
</dbReference>
<gene>
    <name evidence="2" type="ORF">Pmi06nite_71330</name>
</gene>
<comment type="caution">
    <text evidence="2">The sequence shown here is derived from an EMBL/GenBank/DDBJ whole genome shotgun (WGS) entry which is preliminary data.</text>
</comment>
<dbReference type="CDD" id="cd00093">
    <property type="entry name" value="HTH_XRE"/>
    <property type="match status" value="1"/>
</dbReference>
<dbReference type="Pfam" id="PF17765">
    <property type="entry name" value="MLTR_LBD"/>
    <property type="match status" value="1"/>
</dbReference>
<evidence type="ECO:0000259" key="1">
    <source>
        <dbReference type="PROSITE" id="PS50943"/>
    </source>
</evidence>
<dbReference type="Pfam" id="PF13560">
    <property type="entry name" value="HTH_31"/>
    <property type="match status" value="1"/>
</dbReference>
<dbReference type="SMART" id="SM00530">
    <property type="entry name" value="HTH_XRE"/>
    <property type="match status" value="1"/>
</dbReference>
<dbReference type="InterPro" id="IPR010982">
    <property type="entry name" value="Lambda_DNA-bd_dom_sf"/>
</dbReference>
<dbReference type="PROSITE" id="PS50943">
    <property type="entry name" value="HTH_CROC1"/>
    <property type="match status" value="1"/>
</dbReference>
<reference evidence="2 3" key="1">
    <citation type="submission" date="2021-01" db="EMBL/GenBank/DDBJ databases">
        <title>Whole genome shotgun sequence of Planotetraspora mira NBRC 15435.</title>
        <authorList>
            <person name="Komaki H."/>
            <person name="Tamura T."/>
        </authorList>
    </citation>
    <scope>NUCLEOTIDE SEQUENCE [LARGE SCALE GENOMIC DNA]</scope>
    <source>
        <strain evidence="2 3">NBRC 15435</strain>
    </source>
</reference>
<organism evidence="2 3">
    <name type="scientific">Planotetraspora mira</name>
    <dbReference type="NCBI Taxonomy" id="58121"/>
    <lineage>
        <taxon>Bacteria</taxon>
        <taxon>Bacillati</taxon>
        <taxon>Actinomycetota</taxon>
        <taxon>Actinomycetes</taxon>
        <taxon>Streptosporangiales</taxon>
        <taxon>Streptosporangiaceae</taxon>
        <taxon>Planotetraspora</taxon>
    </lineage>
</organism>
<dbReference type="Proteomes" id="UP000650628">
    <property type="component" value="Unassembled WGS sequence"/>
</dbReference>
<proteinExistence type="predicted"/>
<feature type="domain" description="HTH cro/C1-type" evidence="1">
    <location>
        <begin position="35"/>
        <end position="82"/>
    </location>
</feature>
<dbReference type="PANTHER" id="PTHR35010">
    <property type="entry name" value="BLL4672 PROTEIN-RELATED"/>
    <property type="match status" value="1"/>
</dbReference>
<sequence>MFDGNLLGEFLRARRSVTTPDQVGLPLVGRRRTPGLRRDEVAVLAGVSVDYYTRLEQGREHKPSDQVLQALARALRLDADATEHLYELARGRPHKRRPTGRVDAVNPSVLRFVEGCDHVSALVVNGRLDVLVRNPLANAIYEGLEHAGNLVRLAFLNPAARAFYLDWEQQSWVKVAHLRAAAGSDLQDPAMVELIEELSLASDDFRRMWARHDVRAVTATSVRFRHRDVGDLSLNTHMFTIESAPTQQILIFEAEPGTSSEHALAKLRRTHS</sequence>
<dbReference type="SUPFAM" id="SSF47413">
    <property type="entry name" value="lambda repressor-like DNA-binding domains"/>
    <property type="match status" value="1"/>
</dbReference>
<evidence type="ECO:0000313" key="2">
    <source>
        <dbReference type="EMBL" id="GII33691.1"/>
    </source>
</evidence>
<evidence type="ECO:0000313" key="3">
    <source>
        <dbReference type="Proteomes" id="UP000650628"/>
    </source>
</evidence>
<dbReference type="Gene3D" id="1.10.260.40">
    <property type="entry name" value="lambda repressor-like DNA-binding domains"/>
    <property type="match status" value="1"/>
</dbReference>
<dbReference type="InterPro" id="IPR041413">
    <property type="entry name" value="MLTR_LBD"/>
</dbReference>
<dbReference type="EMBL" id="BOOO01000041">
    <property type="protein sequence ID" value="GII33691.1"/>
    <property type="molecule type" value="Genomic_DNA"/>
</dbReference>
<protein>
    <submittedName>
        <fullName evidence="2">Transcriptional regulator</fullName>
    </submittedName>
</protein>
<accession>A0A8J3TX94</accession>
<dbReference type="RefSeq" id="WP_203957510.1">
    <property type="nucleotide sequence ID" value="NZ_BOOO01000041.1"/>
</dbReference>
<dbReference type="GO" id="GO:0003677">
    <property type="term" value="F:DNA binding"/>
    <property type="evidence" value="ECO:0007669"/>
    <property type="project" value="InterPro"/>
</dbReference>
<dbReference type="PANTHER" id="PTHR35010:SF2">
    <property type="entry name" value="BLL4672 PROTEIN"/>
    <property type="match status" value="1"/>
</dbReference>
<name>A0A8J3TX94_9ACTN</name>
<dbReference type="AlphaFoldDB" id="A0A8J3TX94"/>
<keyword evidence="3" id="KW-1185">Reference proteome</keyword>
<dbReference type="InterPro" id="IPR001387">
    <property type="entry name" value="Cro/C1-type_HTH"/>
</dbReference>